<dbReference type="Gramene" id="KVH62484">
    <property type="protein sequence ID" value="KVH62484"/>
    <property type="gene ID" value="Ccrd_025645"/>
</dbReference>
<dbReference type="GO" id="GO:0005759">
    <property type="term" value="C:mitochondrial matrix"/>
    <property type="evidence" value="ECO:0007669"/>
    <property type="project" value="InterPro"/>
</dbReference>
<dbReference type="PANTHER" id="PTHR10826:SF1">
    <property type="entry name" value="COMPLEMENT COMPONENT 1 Q SUBCOMPONENT-BINDING PROTEIN, MITOCHONDRIAL"/>
    <property type="match status" value="1"/>
</dbReference>
<dbReference type="PANTHER" id="PTHR10826">
    <property type="entry name" value="COMPLEMENT COMPONENT 1"/>
    <property type="match status" value="1"/>
</dbReference>
<gene>
    <name evidence="1" type="ORF">Ccrd_025645</name>
</gene>
<comment type="caution">
    <text evidence="1">The sequence shown here is derived from an EMBL/GenBank/DDBJ whole genome shotgun (WGS) entry which is preliminary data.</text>
</comment>
<proteinExistence type="predicted"/>
<dbReference type="InterPro" id="IPR036561">
    <property type="entry name" value="MAM33_sf"/>
</dbReference>
<keyword evidence="2" id="KW-1185">Reference proteome</keyword>
<dbReference type="InterPro" id="IPR003428">
    <property type="entry name" value="MAM33"/>
</dbReference>
<organism evidence="1 2">
    <name type="scientific">Cynara cardunculus var. scolymus</name>
    <name type="common">Globe artichoke</name>
    <name type="synonym">Cynara scolymus</name>
    <dbReference type="NCBI Taxonomy" id="59895"/>
    <lineage>
        <taxon>Eukaryota</taxon>
        <taxon>Viridiplantae</taxon>
        <taxon>Streptophyta</taxon>
        <taxon>Embryophyta</taxon>
        <taxon>Tracheophyta</taxon>
        <taxon>Spermatophyta</taxon>
        <taxon>Magnoliopsida</taxon>
        <taxon>eudicotyledons</taxon>
        <taxon>Gunneridae</taxon>
        <taxon>Pentapetalae</taxon>
        <taxon>asterids</taxon>
        <taxon>campanulids</taxon>
        <taxon>Asterales</taxon>
        <taxon>Asteraceae</taxon>
        <taxon>Carduoideae</taxon>
        <taxon>Cardueae</taxon>
        <taxon>Carduinae</taxon>
        <taxon>Cynara</taxon>
    </lineage>
</organism>
<dbReference type="AlphaFoldDB" id="A0A118JAX4"/>
<evidence type="ECO:0000313" key="2">
    <source>
        <dbReference type="Proteomes" id="UP000243975"/>
    </source>
</evidence>
<dbReference type="EMBL" id="LEKV01006645">
    <property type="protein sequence ID" value="KVH62484.1"/>
    <property type="molecule type" value="Genomic_DNA"/>
</dbReference>
<dbReference type="STRING" id="59895.A0A118JAX4"/>
<dbReference type="Proteomes" id="UP000243975">
    <property type="component" value="Unassembled WGS sequence"/>
</dbReference>
<dbReference type="SUPFAM" id="SSF54529">
    <property type="entry name" value="Mitochondrial glycoprotein MAM33-like"/>
    <property type="match status" value="1"/>
</dbReference>
<name>A0A118JAX4_CYNCS</name>
<reference evidence="1 2" key="1">
    <citation type="journal article" date="2016" name="Sci. Rep.">
        <title>The genome sequence of the outbreeding globe artichoke constructed de novo incorporating a phase-aware low-pass sequencing strategy of F1 progeny.</title>
        <authorList>
            <person name="Scaglione D."/>
            <person name="Reyes-Chin-Wo S."/>
            <person name="Acquadro A."/>
            <person name="Froenicke L."/>
            <person name="Portis E."/>
            <person name="Beitel C."/>
            <person name="Tirone M."/>
            <person name="Mauro R."/>
            <person name="Lo Monaco A."/>
            <person name="Mauromicale G."/>
            <person name="Faccioli P."/>
            <person name="Cattivelli L."/>
            <person name="Rieseberg L."/>
            <person name="Michelmore R."/>
            <person name="Lanteri S."/>
        </authorList>
    </citation>
    <scope>NUCLEOTIDE SEQUENCE [LARGE SCALE GENOMIC DNA]</scope>
    <source>
        <strain evidence="1">2C</strain>
    </source>
</reference>
<sequence length="259" mass="28662">MSGFKNKVLPKRIQVAENKDQRSLMPRVTTLLLKGKRALQDLELLKVLQSEIRHELSNDPYKNETGSLGDFVMDWDSPHSKDVIMRKNCGSDEELAISALLGEETFLGDDCYPKEAEMKVCIKKAGLSSILQFDCKVLDNGQDKIDFHIQNAYYLKSPTNLGSSAYRGPVFWLASVPCGIQASHYFSVWNCALSSELGPCFATRAEAVSDLQRNWGKSDQLPSIPPTQEGAESVHKVVAEVGSHGVKKLTDSGLTISRL</sequence>
<protein>
    <submittedName>
        <fullName evidence="1">Mitochondrial glycoprotein</fullName>
    </submittedName>
</protein>
<evidence type="ECO:0000313" key="1">
    <source>
        <dbReference type="EMBL" id="KVH62484.1"/>
    </source>
</evidence>
<dbReference type="Gene3D" id="3.10.280.10">
    <property type="entry name" value="Mitochondrial glycoprotein"/>
    <property type="match status" value="1"/>
</dbReference>
<accession>A0A118JAX4</accession>